<feature type="transmembrane region" description="Helical" evidence="1">
    <location>
        <begin position="67"/>
        <end position="86"/>
    </location>
</feature>
<keyword evidence="1" id="KW-1133">Transmembrane helix</keyword>
<keyword evidence="3" id="KW-1185">Reference proteome</keyword>
<reference evidence="2 3" key="1">
    <citation type="submission" date="2024-06" db="EMBL/GenBank/DDBJ databases">
        <title>Pontibacter populi HYL7-15.</title>
        <authorList>
            <person name="Kim M.K."/>
        </authorList>
    </citation>
    <scope>NUCLEOTIDE SEQUENCE [LARGE SCALE GENOMIC DNA]</scope>
    <source>
        <strain evidence="2 3">HYL7-15</strain>
    </source>
</reference>
<protein>
    <recommendedName>
        <fullName evidence="4">DUF2809 domain-containing protein</fullName>
    </recommendedName>
</protein>
<feature type="transmembrane region" description="Helical" evidence="1">
    <location>
        <begin position="106"/>
        <end position="125"/>
    </location>
</feature>
<proteinExistence type="predicted"/>
<dbReference type="RefSeq" id="WP_350413352.1">
    <property type="nucleotide sequence ID" value="NZ_JBEOKT010000015.1"/>
</dbReference>
<organism evidence="2 3">
    <name type="scientific">Pontibacter populi</name>
    <dbReference type="NCBI Taxonomy" id="890055"/>
    <lineage>
        <taxon>Bacteria</taxon>
        <taxon>Pseudomonadati</taxon>
        <taxon>Bacteroidota</taxon>
        <taxon>Cytophagia</taxon>
        <taxon>Cytophagales</taxon>
        <taxon>Hymenobacteraceae</taxon>
        <taxon>Pontibacter</taxon>
    </lineage>
</organism>
<accession>A0ABV1RWW2</accession>
<dbReference type="EMBL" id="JBEOKT010000015">
    <property type="protein sequence ID" value="MER2998879.1"/>
    <property type="molecule type" value="Genomic_DNA"/>
</dbReference>
<evidence type="ECO:0008006" key="4">
    <source>
        <dbReference type="Google" id="ProtNLM"/>
    </source>
</evidence>
<comment type="caution">
    <text evidence="2">The sequence shown here is derived from an EMBL/GenBank/DDBJ whole genome shotgun (WGS) entry which is preliminary data.</text>
</comment>
<name>A0ABV1RWW2_9BACT</name>
<feature type="transmembrane region" description="Helical" evidence="1">
    <location>
        <begin position="37"/>
        <end position="55"/>
    </location>
</feature>
<keyword evidence="1" id="KW-0472">Membrane</keyword>
<evidence type="ECO:0000256" key="1">
    <source>
        <dbReference type="SAM" id="Phobius"/>
    </source>
</evidence>
<keyword evidence="1" id="KW-0812">Transmembrane</keyword>
<evidence type="ECO:0000313" key="2">
    <source>
        <dbReference type="EMBL" id="MER2998879.1"/>
    </source>
</evidence>
<dbReference type="Proteomes" id="UP001476807">
    <property type="component" value="Unassembled WGS sequence"/>
</dbReference>
<gene>
    <name evidence="2" type="ORF">ABS362_15095</name>
</gene>
<sequence>MLKYFLLWFPMIVLAVLNGTARDLWFKNYTGELAARQISTITLILLFAVYIWFVIKKYPPATSEQAITIGVLWLVLTLVFEFGMGYMSGKTWAQMLEDYNILKGRIWALIPIWVAIAPYLFFRILKQ</sequence>
<evidence type="ECO:0000313" key="3">
    <source>
        <dbReference type="Proteomes" id="UP001476807"/>
    </source>
</evidence>